<geneLocation type="plasmid" evidence="2">
    <name>pAArc-St2</name>
</geneLocation>
<protein>
    <submittedName>
        <fullName evidence="2">Uncharacterized protein</fullName>
    </submittedName>
</protein>
<keyword evidence="2" id="KW-0614">Plasmid</keyword>
<accession>A0AAE3FZU1</accession>
<feature type="region of interest" description="Disordered" evidence="1">
    <location>
        <begin position="152"/>
        <end position="175"/>
    </location>
</feature>
<feature type="compositionally biased region" description="Basic and acidic residues" evidence="1">
    <location>
        <begin position="153"/>
        <end position="172"/>
    </location>
</feature>
<comment type="caution">
    <text evidence="2">The sequence shown here is derived from an EMBL/GenBank/DDBJ whole genome shotgun (WGS) entry which is preliminary data.</text>
</comment>
<dbReference type="EMBL" id="JAKRVX010000010">
    <property type="protein sequence ID" value="MCL9818364.1"/>
    <property type="molecule type" value="Genomic_DNA"/>
</dbReference>
<keyword evidence="3" id="KW-1185">Reference proteome</keyword>
<reference evidence="2" key="1">
    <citation type="journal article" date="2022" name="Syst. Appl. Microbiol.">
        <title>Natronocalculus amylovorans gen. nov., sp. nov., and Natranaeroarchaeum aerophilus sp. nov., dominant culturable amylolytic natronoarchaea from hypersaline soda lakes in southwestern Siberia.</title>
        <authorList>
            <person name="Sorokin D.Y."/>
            <person name="Elcheninov A.G."/>
            <person name="Khizhniak T.V."/>
            <person name="Koenen M."/>
            <person name="Bale N.J."/>
            <person name="Damste J.S.S."/>
            <person name="Kublanov I.V."/>
        </authorList>
    </citation>
    <scope>NUCLEOTIDE SEQUENCE</scope>
    <source>
        <strain evidence="2">AArc-St2</strain>
    </source>
</reference>
<dbReference type="Proteomes" id="UP001203207">
    <property type="component" value="Unassembled WGS sequence"/>
</dbReference>
<reference evidence="2" key="2">
    <citation type="submission" date="2022-02" db="EMBL/GenBank/DDBJ databases">
        <authorList>
            <person name="Elcheninov A.G."/>
            <person name="Sorokin D.Y."/>
            <person name="Kublanov I.V."/>
        </authorList>
    </citation>
    <scope>NUCLEOTIDE SEQUENCE</scope>
    <source>
        <strain evidence="2">AArc-St2</strain>
        <plasmid evidence="2">pAArc-St2</plasmid>
    </source>
</reference>
<dbReference type="RefSeq" id="WP_250585931.1">
    <property type="nucleotide sequence ID" value="NZ_JAKRVX010000010.1"/>
</dbReference>
<proteinExistence type="predicted"/>
<dbReference type="AlphaFoldDB" id="A0AAE3FZU1"/>
<gene>
    <name evidence="2" type="ORF">AArcSt2_15585</name>
</gene>
<organism evidence="2 3">
    <name type="scientific">Natronocalculus amylovorans</name>
    <dbReference type="NCBI Taxonomy" id="2917812"/>
    <lineage>
        <taxon>Archaea</taxon>
        <taxon>Methanobacteriati</taxon>
        <taxon>Methanobacteriota</taxon>
        <taxon>Stenosarchaea group</taxon>
        <taxon>Halobacteria</taxon>
        <taxon>Halobacteriales</taxon>
        <taxon>Haloferacaceae</taxon>
        <taxon>Natronocalculus</taxon>
    </lineage>
</organism>
<evidence type="ECO:0000313" key="2">
    <source>
        <dbReference type="EMBL" id="MCL9818364.1"/>
    </source>
</evidence>
<name>A0AAE3FZU1_9EURY</name>
<evidence type="ECO:0000313" key="3">
    <source>
        <dbReference type="Proteomes" id="UP001203207"/>
    </source>
</evidence>
<sequence>MSNRWTIAEDLADYLKENAAVCAIGNTQGYLWIRYWEGEWRLAKYGGQHRLRAYVDGLVVDRDATVEWLVSNPVELIPAAEAYLWGPSKTTIWEDATAQDVFEDVDRCYWCGKSDRTVVLDRYETTEQGECIFCSDCYKSWDRYGEIVGTADPRPELRSDGGTLEHPRKTPDADEFPELDERTAAAIAKFERFVVGSPGTSRSFHKLYCGRVSAALKQHQYSKGRKVSRATKVSDYTIEIANLGYCELCEELEAEKR</sequence>
<evidence type="ECO:0000256" key="1">
    <source>
        <dbReference type="SAM" id="MobiDB-lite"/>
    </source>
</evidence>